<sequence length="357" mass="41005">MKFQPSLIGKNLYKCPECEKSFPALKSLEEHKKLHQTEPVPALQPVSQGQGNSKPQQVPAEEKAFKCSKCEKSFAGFSALLRHRKIHEREKLGLFFQTRPDTPGKSYPCTECGKNFNWPSRLLRHQRIHSQERPCQCPDCGESFRWDSALKAHQEKTHKQKPAVSFLPKEDTVKAENHPCAECGDTFNSVSSLIKHQSIHAGEKLDQSSHCEENFPWNSALQESPKACKEKEPDFLLQKLPSKCGTTYPCLQCGKIFPKSKLLQKHKRIHLKEKRYTCTECGKHFTQSASLKRHWFTHQKEKMFHCSHCEKSFVFKDSLTRHEKSHSGLAEAEYRQTLSFACLGPRWFVLPGPLFTV</sequence>
<dbReference type="PANTHER" id="PTHR24404:SF114">
    <property type="entry name" value="KLUMPFUSS, ISOFORM B-RELATED"/>
    <property type="match status" value="1"/>
</dbReference>
<dbReference type="Pfam" id="PF00096">
    <property type="entry name" value="zf-C2H2"/>
    <property type="match status" value="7"/>
</dbReference>
<dbReference type="SUPFAM" id="SSF57667">
    <property type="entry name" value="beta-beta-alpha zinc fingers"/>
    <property type="match status" value="5"/>
</dbReference>
<dbReference type="GO" id="GO:0003700">
    <property type="term" value="F:DNA-binding transcription factor activity"/>
    <property type="evidence" value="ECO:0007669"/>
    <property type="project" value="TreeGrafter"/>
</dbReference>
<feature type="domain" description="C2H2-type" evidence="10">
    <location>
        <begin position="13"/>
        <end position="40"/>
    </location>
</feature>
<dbReference type="InterPro" id="IPR050589">
    <property type="entry name" value="Ikaros_C2H2-ZF"/>
</dbReference>
<dbReference type="InterPro" id="IPR036236">
    <property type="entry name" value="Znf_C2H2_sf"/>
</dbReference>
<dbReference type="GO" id="GO:0000978">
    <property type="term" value="F:RNA polymerase II cis-regulatory region sequence-specific DNA binding"/>
    <property type="evidence" value="ECO:0007669"/>
    <property type="project" value="TreeGrafter"/>
</dbReference>
<dbReference type="FunFam" id="3.30.160.60:FF:000202">
    <property type="entry name" value="Zinc finger protein 574"/>
    <property type="match status" value="1"/>
</dbReference>
<dbReference type="GeneTree" id="ENSGT00940000162921"/>
<feature type="domain" description="C2H2-type" evidence="10">
    <location>
        <begin position="248"/>
        <end position="275"/>
    </location>
</feature>
<evidence type="ECO:0000256" key="3">
    <source>
        <dbReference type="ARBA" id="ARBA00022737"/>
    </source>
</evidence>
<comment type="subcellular location">
    <subcellularLocation>
        <location evidence="1">Nucleus</location>
    </subcellularLocation>
</comment>
<protein>
    <recommendedName>
        <fullName evidence="10">C2H2-type domain-containing protein</fullName>
    </recommendedName>
</protein>
<dbReference type="PROSITE" id="PS50157">
    <property type="entry name" value="ZINC_FINGER_C2H2_2"/>
    <property type="match status" value="8"/>
</dbReference>
<feature type="domain" description="C2H2-type" evidence="10">
    <location>
        <begin position="135"/>
        <end position="163"/>
    </location>
</feature>
<evidence type="ECO:0000256" key="5">
    <source>
        <dbReference type="ARBA" id="ARBA00022833"/>
    </source>
</evidence>
<evidence type="ECO:0000256" key="2">
    <source>
        <dbReference type="ARBA" id="ARBA00022723"/>
    </source>
</evidence>
<proteinExistence type="predicted"/>
<evidence type="ECO:0000256" key="7">
    <source>
        <dbReference type="ARBA" id="ARBA00023242"/>
    </source>
</evidence>
<name>A0A670Z793_PSETE</name>
<feature type="domain" description="C2H2-type" evidence="10">
    <location>
        <begin position="65"/>
        <end position="92"/>
    </location>
</feature>
<dbReference type="GO" id="GO:0032502">
    <property type="term" value="P:developmental process"/>
    <property type="evidence" value="ECO:0007669"/>
    <property type="project" value="UniProtKB-ARBA"/>
</dbReference>
<dbReference type="FunFam" id="3.30.160.60:FF:000005">
    <property type="entry name" value="Zinc finger protein 14 homolog"/>
    <property type="match status" value="1"/>
</dbReference>
<evidence type="ECO:0000256" key="6">
    <source>
        <dbReference type="ARBA" id="ARBA00023125"/>
    </source>
</evidence>
<dbReference type="Proteomes" id="UP000472273">
    <property type="component" value="Unplaced"/>
</dbReference>
<evidence type="ECO:0000256" key="4">
    <source>
        <dbReference type="ARBA" id="ARBA00022771"/>
    </source>
</evidence>
<dbReference type="InterPro" id="IPR013087">
    <property type="entry name" value="Znf_C2H2_type"/>
</dbReference>
<dbReference type="Pfam" id="PF13912">
    <property type="entry name" value="zf-C2H2_6"/>
    <property type="match status" value="1"/>
</dbReference>
<organism evidence="11 12">
    <name type="scientific">Pseudonaja textilis</name>
    <name type="common">Eastern brown snake</name>
    <dbReference type="NCBI Taxonomy" id="8673"/>
    <lineage>
        <taxon>Eukaryota</taxon>
        <taxon>Metazoa</taxon>
        <taxon>Chordata</taxon>
        <taxon>Craniata</taxon>
        <taxon>Vertebrata</taxon>
        <taxon>Euteleostomi</taxon>
        <taxon>Lepidosauria</taxon>
        <taxon>Squamata</taxon>
        <taxon>Bifurcata</taxon>
        <taxon>Unidentata</taxon>
        <taxon>Episquamata</taxon>
        <taxon>Toxicofera</taxon>
        <taxon>Serpentes</taxon>
        <taxon>Colubroidea</taxon>
        <taxon>Elapidae</taxon>
        <taxon>Hydrophiinae</taxon>
        <taxon>Pseudonaja</taxon>
    </lineage>
</organism>
<feature type="domain" description="C2H2-type" evidence="10">
    <location>
        <begin position="304"/>
        <end position="331"/>
    </location>
</feature>
<keyword evidence="7" id="KW-0539">Nucleus</keyword>
<keyword evidence="4 8" id="KW-0863">Zinc-finger</keyword>
<dbReference type="FunFam" id="3.30.160.60:FF:000303">
    <property type="entry name" value="Zinc finger protein 41"/>
    <property type="match status" value="1"/>
</dbReference>
<evidence type="ECO:0000256" key="9">
    <source>
        <dbReference type="SAM" id="MobiDB-lite"/>
    </source>
</evidence>
<feature type="region of interest" description="Disordered" evidence="9">
    <location>
        <begin position="29"/>
        <end position="58"/>
    </location>
</feature>
<feature type="domain" description="C2H2-type" evidence="10">
    <location>
        <begin position="276"/>
        <end position="303"/>
    </location>
</feature>
<accession>A0A670Z793</accession>
<reference evidence="11" key="1">
    <citation type="submission" date="2025-08" db="UniProtKB">
        <authorList>
            <consortium name="Ensembl"/>
        </authorList>
    </citation>
    <scope>IDENTIFICATION</scope>
</reference>
<reference evidence="11" key="2">
    <citation type="submission" date="2025-09" db="UniProtKB">
        <authorList>
            <consortium name="Ensembl"/>
        </authorList>
    </citation>
    <scope>IDENTIFICATION</scope>
</reference>
<feature type="domain" description="C2H2-type" evidence="10">
    <location>
        <begin position="107"/>
        <end position="134"/>
    </location>
</feature>
<dbReference type="Ensembl" id="ENSPTXT00000017456.1">
    <property type="protein sequence ID" value="ENSPTXP00000016936.1"/>
    <property type="gene ID" value="ENSPTXG00000011688.1"/>
</dbReference>
<evidence type="ECO:0000313" key="11">
    <source>
        <dbReference type="Ensembl" id="ENSPTXP00000016936.1"/>
    </source>
</evidence>
<evidence type="ECO:0000313" key="12">
    <source>
        <dbReference type="Proteomes" id="UP000472273"/>
    </source>
</evidence>
<dbReference type="Gene3D" id="3.30.160.60">
    <property type="entry name" value="Classic Zinc Finger"/>
    <property type="match status" value="8"/>
</dbReference>
<evidence type="ECO:0000256" key="1">
    <source>
        <dbReference type="ARBA" id="ARBA00004123"/>
    </source>
</evidence>
<dbReference type="PROSITE" id="PS00028">
    <property type="entry name" value="ZINC_FINGER_C2H2_1"/>
    <property type="match status" value="8"/>
</dbReference>
<dbReference type="GO" id="GO:0006357">
    <property type="term" value="P:regulation of transcription by RNA polymerase II"/>
    <property type="evidence" value="ECO:0007669"/>
    <property type="project" value="TreeGrafter"/>
</dbReference>
<dbReference type="SMART" id="SM00355">
    <property type="entry name" value="ZnF_C2H2"/>
    <property type="match status" value="8"/>
</dbReference>
<keyword evidence="6" id="KW-0238">DNA-binding</keyword>
<keyword evidence="3" id="KW-0677">Repeat</keyword>
<dbReference type="GO" id="GO:0008270">
    <property type="term" value="F:zinc ion binding"/>
    <property type="evidence" value="ECO:0007669"/>
    <property type="project" value="UniProtKB-KW"/>
</dbReference>
<evidence type="ECO:0000256" key="8">
    <source>
        <dbReference type="PROSITE-ProRule" id="PRU00042"/>
    </source>
</evidence>
<feature type="domain" description="C2H2-type" evidence="10">
    <location>
        <begin position="178"/>
        <end position="205"/>
    </location>
</feature>
<feature type="compositionally biased region" description="Polar residues" evidence="9">
    <location>
        <begin position="45"/>
        <end position="56"/>
    </location>
</feature>
<dbReference type="GO" id="GO:0005634">
    <property type="term" value="C:nucleus"/>
    <property type="evidence" value="ECO:0007669"/>
    <property type="project" value="UniProtKB-SubCell"/>
</dbReference>
<keyword evidence="5" id="KW-0862">Zinc</keyword>
<keyword evidence="2" id="KW-0479">Metal-binding</keyword>
<dbReference type="AlphaFoldDB" id="A0A670Z793"/>
<keyword evidence="12" id="KW-1185">Reference proteome</keyword>
<evidence type="ECO:0000259" key="10">
    <source>
        <dbReference type="PROSITE" id="PS50157"/>
    </source>
</evidence>
<dbReference type="PANTHER" id="PTHR24404">
    <property type="entry name" value="ZINC FINGER PROTEIN"/>
    <property type="match status" value="1"/>
</dbReference>